<feature type="region of interest" description="Disordered" evidence="1">
    <location>
        <begin position="30"/>
        <end position="67"/>
    </location>
</feature>
<feature type="region of interest" description="Disordered" evidence="1">
    <location>
        <begin position="276"/>
        <end position="315"/>
    </location>
</feature>
<name>A0ABD3RGA5_9STRA</name>
<comment type="caution">
    <text evidence="3">The sequence shown here is derived from an EMBL/GenBank/DDBJ whole genome shotgun (WGS) entry which is preliminary data.</text>
</comment>
<organism evidence="3 4">
    <name type="scientific">Cyclostephanos tholiformis</name>
    <dbReference type="NCBI Taxonomy" id="382380"/>
    <lineage>
        <taxon>Eukaryota</taxon>
        <taxon>Sar</taxon>
        <taxon>Stramenopiles</taxon>
        <taxon>Ochrophyta</taxon>
        <taxon>Bacillariophyta</taxon>
        <taxon>Coscinodiscophyceae</taxon>
        <taxon>Thalassiosirophycidae</taxon>
        <taxon>Stephanodiscales</taxon>
        <taxon>Stephanodiscaceae</taxon>
        <taxon>Cyclostephanos</taxon>
    </lineage>
</organism>
<keyword evidence="4" id="KW-1185">Reference proteome</keyword>
<evidence type="ECO:0000256" key="2">
    <source>
        <dbReference type="SAM" id="SignalP"/>
    </source>
</evidence>
<feature type="compositionally biased region" description="Low complexity" evidence="1">
    <location>
        <begin position="285"/>
        <end position="302"/>
    </location>
</feature>
<dbReference type="AlphaFoldDB" id="A0ABD3RGA5"/>
<keyword evidence="2" id="KW-0732">Signal</keyword>
<accession>A0ABD3RGA5</accession>
<gene>
    <name evidence="3" type="ORF">ACHAXA_010039</name>
</gene>
<dbReference type="EMBL" id="JALLPB020000220">
    <property type="protein sequence ID" value="KAL3812067.1"/>
    <property type="molecule type" value="Genomic_DNA"/>
</dbReference>
<evidence type="ECO:0000313" key="4">
    <source>
        <dbReference type="Proteomes" id="UP001530377"/>
    </source>
</evidence>
<evidence type="ECO:0000256" key="1">
    <source>
        <dbReference type="SAM" id="MobiDB-lite"/>
    </source>
</evidence>
<feature type="chain" id="PRO_5044799500" evidence="2">
    <location>
        <begin position="25"/>
        <end position="315"/>
    </location>
</feature>
<protein>
    <submittedName>
        <fullName evidence="3">Uncharacterized protein</fullName>
    </submittedName>
</protein>
<reference evidence="3 4" key="1">
    <citation type="submission" date="2024-10" db="EMBL/GenBank/DDBJ databases">
        <title>Updated reference genomes for cyclostephanoid diatoms.</title>
        <authorList>
            <person name="Roberts W.R."/>
            <person name="Alverson A.J."/>
        </authorList>
    </citation>
    <scope>NUCLEOTIDE SEQUENCE [LARGE SCALE GENOMIC DNA]</scope>
    <source>
        <strain evidence="3 4">AJA228-03</strain>
    </source>
</reference>
<sequence length="315" mass="33955">MSPRVQRIALAYCLLLVVVPACRHHHNASGFAPSSPSLSSFTTTNQRRRQRQMTVLHSSMSSSPESSSYYCYPQLLASASSCAMSDTCSIDDAEMYLREIFHVQSGCAAGTASGAEMCEDVVVVGEVVAKLREKIEKGTGRGVGTFWDRRREELETLADAASTTTFGAMRAPLRPAYLAFAALYAIAFVHAFQLPHDAFVGGGGGGGGGGGTPFAMHDGGRYGTGTSATWHRTHFATAASWSGMSMTSPALSSITRRRYRRRNCFVPYAMGMPPTPYSPRRRGYSTSSAAMARSSRSLSPRGRSGGRSRMVMHTM</sequence>
<dbReference type="Proteomes" id="UP001530377">
    <property type="component" value="Unassembled WGS sequence"/>
</dbReference>
<proteinExistence type="predicted"/>
<feature type="compositionally biased region" description="Low complexity" evidence="1">
    <location>
        <begin position="52"/>
        <end position="67"/>
    </location>
</feature>
<feature type="signal peptide" evidence="2">
    <location>
        <begin position="1"/>
        <end position="24"/>
    </location>
</feature>
<evidence type="ECO:0000313" key="3">
    <source>
        <dbReference type="EMBL" id="KAL3812067.1"/>
    </source>
</evidence>
<feature type="compositionally biased region" description="Low complexity" evidence="1">
    <location>
        <begin position="30"/>
        <end position="45"/>
    </location>
</feature>